<dbReference type="Proteomes" id="UP000694413">
    <property type="component" value="Unassembled WGS sequence"/>
</dbReference>
<dbReference type="Ensembl" id="ENSZALT00000006819.1">
    <property type="protein sequence ID" value="ENSZALP00000004529.1"/>
    <property type="gene ID" value="ENSZALG00000004236.1"/>
</dbReference>
<proteinExistence type="predicted"/>
<organism evidence="1 2">
    <name type="scientific">Zonotrichia albicollis</name>
    <name type="common">White-throated sparrow</name>
    <name type="synonym">Fringilla albicollis</name>
    <dbReference type="NCBI Taxonomy" id="44394"/>
    <lineage>
        <taxon>Eukaryota</taxon>
        <taxon>Metazoa</taxon>
        <taxon>Chordata</taxon>
        <taxon>Craniata</taxon>
        <taxon>Vertebrata</taxon>
        <taxon>Euteleostomi</taxon>
        <taxon>Archelosauria</taxon>
        <taxon>Archosauria</taxon>
        <taxon>Dinosauria</taxon>
        <taxon>Saurischia</taxon>
        <taxon>Theropoda</taxon>
        <taxon>Coelurosauria</taxon>
        <taxon>Aves</taxon>
        <taxon>Neognathae</taxon>
        <taxon>Neoaves</taxon>
        <taxon>Telluraves</taxon>
        <taxon>Australaves</taxon>
        <taxon>Passeriformes</taxon>
        <taxon>Passerellidae</taxon>
        <taxon>Zonotrichia</taxon>
    </lineage>
</organism>
<keyword evidence="2" id="KW-1185">Reference proteome</keyword>
<reference evidence="1" key="1">
    <citation type="submission" date="2025-08" db="UniProtKB">
        <authorList>
            <consortium name="Ensembl"/>
        </authorList>
    </citation>
    <scope>IDENTIFICATION</scope>
</reference>
<name>A0A8D2M7T6_ZONAL</name>
<sequence>FGIKTFPRLPIPRQSVILLGPRWEGNASTPGFGVISINFLFPGIQMAKGGISWVRIVLGIFQGFSCGLGGFGMCEYRNA</sequence>
<protein>
    <submittedName>
        <fullName evidence="1">Uncharacterized protein</fullName>
    </submittedName>
</protein>
<dbReference type="AlphaFoldDB" id="A0A8D2M7T6"/>
<evidence type="ECO:0000313" key="1">
    <source>
        <dbReference type="Ensembl" id="ENSZALP00000004529.1"/>
    </source>
</evidence>
<accession>A0A8D2M7T6</accession>
<reference evidence="1" key="2">
    <citation type="submission" date="2025-09" db="UniProtKB">
        <authorList>
            <consortium name="Ensembl"/>
        </authorList>
    </citation>
    <scope>IDENTIFICATION</scope>
</reference>
<evidence type="ECO:0000313" key="2">
    <source>
        <dbReference type="Proteomes" id="UP000694413"/>
    </source>
</evidence>